<dbReference type="PROSITE" id="PS00579">
    <property type="entry name" value="RIBOSOMAL_L29"/>
    <property type="match status" value="1"/>
</dbReference>
<evidence type="ECO:0000256" key="2">
    <source>
        <dbReference type="ARBA" id="ARBA00022980"/>
    </source>
</evidence>
<comment type="caution">
    <text evidence="6">The sequence shown here is derived from an EMBL/GenBank/DDBJ whole genome shotgun (WGS) entry which is preliminary data.</text>
</comment>
<organism evidence="6 7">
    <name type="scientific">Thalassospira lucentensis</name>
    <dbReference type="NCBI Taxonomy" id="168935"/>
    <lineage>
        <taxon>Bacteria</taxon>
        <taxon>Pseudomonadati</taxon>
        <taxon>Pseudomonadota</taxon>
        <taxon>Alphaproteobacteria</taxon>
        <taxon>Rhodospirillales</taxon>
        <taxon>Thalassospiraceae</taxon>
        <taxon>Thalassospira</taxon>
    </lineage>
</organism>
<accession>A0A154L370</accession>
<dbReference type="InterPro" id="IPR036049">
    <property type="entry name" value="Ribosomal_uL29_sf"/>
</dbReference>
<dbReference type="EMBL" id="LPVY01000020">
    <property type="protein sequence ID" value="KZB62833.1"/>
    <property type="molecule type" value="Genomic_DNA"/>
</dbReference>
<evidence type="ECO:0000313" key="7">
    <source>
        <dbReference type="Proteomes" id="UP000076335"/>
    </source>
</evidence>
<dbReference type="AlphaFoldDB" id="A0A154L370"/>
<sequence length="66" mass="7509">MKIADLRAKSADELKQMLLDLRKESFNMRFQQASGQFENTAQVRKVRRDIARIKTLLGNEKGATAA</sequence>
<dbReference type="InterPro" id="IPR050063">
    <property type="entry name" value="Ribosomal_protein_uL29"/>
</dbReference>
<dbReference type="NCBIfam" id="TIGR00012">
    <property type="entry name" value="L29"/>
    <property type="match status" value="1"/>
</dbReference>
<dbReference type="InterPro" id="IPR001854">
    <property type="entry name" value="Ribosomal_uL29"/>
</dbReference>
<comment type="similarity">
    <text evidence="1 5">Belongs to the universal ribosomal protein uL29 family.</text>
</comment>
<dbReference type="OrthoDB" id="9815192at2"/>
<reference evidence="6 7" key="1">
    <citation type="submission" date="2015-12" db="EMBL/GenBank/DDBJ databases">
        <title>Genome sequence of Thalassospira lucentensis MCCC 1A02072.</title>
        <authorList>
            <person name="Lu L."/>
            <person name="Lai Q."/>
            <person name="Shao Z."/>
            <person name="Qian P."/>
        </authorList>
    </citation>
    <scope>NUCLEOTIDE SEQUENCE [LARGE SCALE GENOMIC DNA]</scope>
    <source>
        <strain evidence="6 7">MCCC 1A02072</strain>
    </source>
</reference>
<keyword evidence="3 5" id="KW-0687">Ribonucleoprotein</keyword>
<gene>
    <name evidence="5" type="primary">rpmC</name>
    <name evidence="6" type="ORF">AUP42_01905</name>
</gene>
<protein>
    <recommendedName>
        <fullName evidence="4 5">Large ribosomal subunit protein uL29</fullName>
    </recommendedName>
</protein>
<dbReference type="GO" id="GO:0022625">
    <property type="term" value="C:cytosolic large ribosomal subunit"/>
    <property type="evidence" value="ECO:0007669"/>
    <property type="project" value="TreeGrafter"/>
</dbReference>
<dbReference type="PANTHER" id="PTHR10916">
    <property type="entry name" value="60S RIBOSOMAL PROTEIN L35/50S RIBOSOMAL PROTEIN L29"/>
    <property type="match status" value="1"/>
</dbReference>
<evidence type="ECO:0000256" key="3">
    <source>
        <dbReference type="ARBA" id="ARBA00023274"/>
    </source>
</evidence>
<dbReference type="Gene3D" id="1.10.287.310">
    <property type="match status" value="1"/>
</dbReference>
<dbReference type="GO" id="GO:0003735">
    <property type="term" value="F:structural constituent of ribosome"/>
    <property type="evidence" value="ECO:0007669"/>
    <property type="project" value="InterPro"/>
</dbReference>
<dbReference type="PANTHER" id="PTHR10916:SF0">
    <property type="entry name" value="LARGE RIBOSOMAL SUBUNIT PROTEIN UL29C"/>
    <property type="match status" value="1"/>
</dbReference>
<name>A0A154L370_9PROT</name>
<evidence type="ECO:0000256" key="4">
    <source>
        <dbReference type="ARBA" id="ARBA00035204"/>
    </source>
</evidence>
<dbReference type="GeneID" id="31926893"/>
<dbReference type="InterPro" id="IPR018254">
    <property type="entry name" value="Ribosomal_uL29_CS"/>
</dbReference>
<dbReference type="FunFam" id="1.10.287.310:FF:000001">
    <property type="entry name" value="50S ribosomal protein L29"/>
    <property type="match status" value="1"/>
</dbReference>
<dbReference type="Pfam" id="PF00831">
    <property type="entry name" value="Ribosomal_L29"/>
    <property type="match status" value="1"/>
</dbReference>
<dbReference type="HAMAP" id="MF_00374">
    <property type="entry name" value="Ribosomal_uL29"/>
    <property type="match status" value="1"/>
</dbReference>
<evidence type="ECO:0000256" key="5">
    <source>
        <dbReference type="HAMAP-Rule" id="MF_00374"/>
    </source>
</evidence>
<keyword evidence="2 5" id="KW-0689">Ribosomal protein</keyword>
<dbReference type="Proteomes" id="UP000076335">
    <property type="component" value="Unassembled WGS sequence"/>
</dbReference>
<dbReference type="GO" id="GO:0006412">
    <property type="term" value="P:translation"/>
    <property type="evidence" value="ECO:0007669"/>
    <property type="project" value="UniProtKB-UniRule"/>
</dbReference>
<dbReference type="SUPFAM" id="SSF46561">
    <property type="entry name" value="Ribosomal protein L29 (L29p)"/>
    <property type="match status" value="1"/>
</dbReference>
<proteinExistence type="inferred from homology"/>
<evidence type="ECO:0000313" key="6">
    <source>
        <dbReference type="EMBL" id="KZB62833.1"/>
    </source>
</evidence>
<evidence type="ECO:0000256" key="1">
    <source>
        <dbReference type="ARBA" id="ARBA00009254"/>
    </source>
</evidence>
<dbReference type="CDD" id="cd00427">
    <property type="entry name" value="Ribosomal_L29_HIP"/>
    <property type="match status" value="1"/>
</dbReference>
<dbReference type="RefSeq" id="WP_007091499.1">
    <property type="nucleotide sequence ID" value="NZ_CP136684.1"/>
</dbReference>